<keyword evidence="4" id="KW-0326">Glycosidase</keyword>
<dbReference type="InterPro" id="IPR011271">
    <property type="entry name" value="AMP_nucleosidase"/>
</dbReference>
<organism evidence="4 5">
    <name type="scientific">Labrys monachus</name>
    <dbReference type="NCBI Taxonomy" id="217067"/>
    <lineage>
        <taxon>Bacteria</taxon>
        <taxon>Pseudomonadati</taxon>
        <taxon>Pseudomonadota</taxon>
        <taxon>Alphaproteobacteria</taxon>
        <taxon>Hyphomicrobiales</taxon>
        <taxon>Xanthobacteraceae</taxon>
        <taxon>Labrys</taxon>
    </lineage>
</organism>
<comment type="caution">
    <text evidence="4">The sequence shown here is derived from an EMBL/GenBank/DDBJ whole genome shotgun (WGS) entry which is preliminary data.</text>
</comment>
<dbReference type="PANTHER" id="PTHR43691">
    <property type="entry name" value="URIDINE PHOSPHORYLASE"/>
    <property type="match status" value="1"/>
</dbReference>
<sequence>MNNAPRRFNDAKAAVAAISQLYETGTRSLREAFTAFAKGEEFGHRIRAHYPYIRISSDRLPELDARTPFGFIADAGTYATTVTRPDIFSRYLEEQLALLLRNTGVDIEIGESSTPIPIHFALGEDFHAEKGLDFARLAMMPQVFDVPDLTIMDDRIANGIDVRSQGDAKPLSLFTAPRIDLSLMRLKHYTGTSAGHFQNFVIFTNYQFYIDEFVRLAQATIAASDGAEAGSLGAGYTAFVEPGDVVTPAGGEPANGRHPLRLPQMPAYHLKRADDSGITMINIGVGPSNAKNISDHVAVLRPHAWLMLGHCAGLRNSQMLGDYVLAHAYLRQDQVLDADLPREVPVPALAEIQIAIETAVGRVTGLTGYDLKRVMRTGTVATVDDRNWELRPSTVQNLPFIQSRAIALDMESSTIAANGFRFRVPYGTLLCVSDKPLHGQLKLPGMADSFYRERVSQHLAIGLETMALLRETDKRQLHSRKLRSFNEVAFQ</sequence>
<proteinExistence type="inferred from homology"/>
<dbReference type="RefSeq" id="WP_307429030.1">
    <property type="nucleotide sequence ID" value="NZ_JAUSVK010000001.1"/>
</dbReference>
<dbReference type="HAMAP" id="MF_01932">
    <property type="entry name" value="AMP_nucleosidase"/>
    <property type="match status" value="1"/>
</dbReference>
<dbReference type="InterPro" id="IPR000845">
    <property type="entry name" value="Nucleoside_phosphorylase_d"/>
</dbReference>
<feature type="domain" description="Nucleoside phosphorylase" evidence="2">
    <location>
        <begin position="276"/>
        <end position="438"/>
    </location>
</feature>
<evidence type="ECO:0000259" key="2">
    <source>
        <dbReference type="Pfam" id="PF01048"/>
    </source>
</evidence>
<name>A0ABU0FG17_9HYPH</name>
<dbReference type="EC" id="3.2.2.4" evidence="1"/>
<comment type="catalytic activity">
    <reaction evidence="1">
        <text>AMP + H2O = D-ribose 5-phosphate + adenine</text>
        <dbReference type="Rhea" id="RHEA:20129"/>
        <dbReference type="ChEBI" id="CHEBI:15377"/>
        <dbReference type="ChEBI" id="CHEBI:16708"/>
        <dbReference type="ChEBI" id="CHEBI:78346"/>
        <dbReference type="ChEBI" id="CHEBI:456215"/>
        <dbReference type="EC" id="3.2.2.4"/>
    </reaction>
</comment>
<comment type="function">
    <text evidence="1">Catalyzes the hydrolysis of the N-glycosidic bond of AMP to form adenine and ribose 5-phosphate. Involved in regulation of AMP concentrations.</text>
</comment>
<dbReference type="NCBIfam" id="TIGR01717">
    <property type="entry name" value="AMP-nucleosdse"/>
    <property type="match status" value="1"/>
</dbReference>
<gene>
    <name evidence="1" type="primary">amn</name>
    <name evidence="4" type="ORF">J3R73_003343</name>
</gene>
<accession>A0ABU0FG17</accession>
<keyword evidence="1 4" id="KW-0378">Hydrolase</keyword>
<dbReference type="Pfam" id="PF01048">
    <property type="entry name" value="PNP_UDP_1"/>
    <property type="match status" value="1"/>
</dbReference>
<dbReference type="EMBL" id="JAUSVK010000001">
    <property type="protein sequence ID" value="MDQ0393551.1"/>
    <property type="molecule type" value="Genomic_DNA"/>
</dbReference>
<dbReference type="SUPFAM" id="SSF53167">
    <property type="entry name" value="Purine and uridine phosphorylases"/>
    <property type="match status" value="1"/>
</dbReference>
<comment type="similarity">
    <text evidence="1">Belongs to the AMP nucleosidase family.</text>
</comment>
<dbReference type="Gene3D" id="3.30.1730.10">
    <property type="entry name" value="AMP nucleoside phosphorylase, N-terminal domain"/>
    <property type="match status" value="1"/>
</dbReference>
<keyword evidence="5" id="KW-1185">Reference proteome</keyword>
<evidence type="ECO:0000313" key="5">
    <source>
        <dbReference type="Proteomes" id="UP001237448"/>
    </source>
</evidence>
<dbReference type="NCBIfam" id="NF006142">
    <property type="entry name" value="PRK08292.1"/>
    <property type="match status" value="1"/>
</dbReference>
<protein>
    <recommendedName>
        <fullName evidence="1">AMP nucleosidase</fullName>
        <ecNumber evidence="1">3.2.2.4</ecNumber>
    </recommendedName>
</protein>
<dbReference type="Pfam" id="PF10423">
    <property type="entry name" value="AMNp_N"/>
    <property type="match status" value="1"/>
</dbReference>
<dbReference type="InterPro" id="IPR035994">
    <property type="entry name" value="Nucleoside_phosphorylase_sf"/>
</dbReference>
<dbReference type="GO" id="GO:0008714">
    <property type="term" value="F:AMP nucleosidase activity"/>
    <property type="evidence" value="ECO:0007669"/>
    <property type="project" value="UniProtKB-EC"/>
</dbReference>
<dbReference type="PANTHER" id="PTHR43691:SF6">
    <property type="entry name" value="AMP NUCLEOSIDASE"/>
    <property type="match status" value="1"/>
</dbReference>
<dbReference type="Gene3D" id="3.40.50.1580">
    <property type="entry name" value="Nucleoside phosphorylase domain"/>
    <property type="match status" value="1"/>
</dbReference>
<dbReference type="InterPro" id="IPR037109">
    <property type="entry name" value="AMP_N_sf"/>
</dbReference>
<dbReference type="CDD" id="cd17762">
    <property type="entry name" value="AMN"/>
    <property type="match status" value="1"/>
</dbReference>
<reference evidence="4 5" key="1">
    <citation type="submission" date="2023-07" db="EMBL/GenBank/DDBJ databases">
        <title>Genomic Encyclopedia of Type Strains, Phase IV (KMG-IV): sequencing the most valuable type-strain genomes for metagenomic binning, comparative biology and taxonomic classification.</title>
        <authorList>
            <person name="Goeker M."/>
        </authorList>
    </citation>
    <scope>NUCLEOTIDE SEQUENCE [LARGE SCALE GENOMIC DNA]</scope>
    <source>
        <strain evidence="4 5">DSM 5896</strain>
    </source>
</reference>
<dbReference type="InterPro" id="IPR047039">
    <property type="entry name" value="AMN_phosphorylase"/>
</dbReference>
<evidence type="ECO:0000313" key="4">
    <source>
        <dbReference type="EMBL" id="MDQ0393551.1"/>
    </source>
</evidence>
<evidence type="ECO:0000256" key="1">
    <source>
        <dbReference type="HAMAP-Rule" id="MF_01932"/>
    </source>
</evidence>
<feature type="domain" description="AMP nucleoside phosphorylase N-terminal" evidence="3">
    <location>
        <begin position="13"/>
        <end position="165"/>
    </location>
</feature>
<dbReference type="Proteomes" id="UP001237448">
    <property type="component" value="Unassembled WGS sequence"/>
</dbReference>
<evidence type="ECO:0000259" key="3">
    <source>
        <dbReference type="Pfam" id="PF10423"/>
    </source>
</evidence>
<dbReference type="InterPro" id="IPR018953">
    <property type="entry name" value="AMP_nucleoside_Pase_N"/>
</dbReference>